<accession>A0A812Y1W4</accession>
<feature type="non-terminal residue" evidence="3">
    <location>
        <position position="144"/>
    </location>
</feature>
<proteinExistence type="predicted"/>
<dbReference type="Pfam" id="PF03959">
    <property type="entry name" value="FSH1"/>
    <property type="match status" value="1"/>
</dbReference>
<gene>
    <name evidence="3" type="primary">ovca2</name>
    <name evidence="3" type="ORF">SPIL2461_LOCUS22283</name>
</gene>
<evidence type="ECO:0000259" key="2">
    <source>
        <dbReference type="Pfam" id="PF03959"/>
    </source>
</evidence>
<feature type="domain" description="Serine hydrolase" evidence="2">
    <location>
        <begin position="17"/>
        <end position="120"/>
    </location>
</feature>
<name>A0A812Y1W4_SYMPI</name>
<dbReference type="PANTHER" id="PTHR48070">
    <property type="entry name" value="ESTERASE OVCA2"/>
    <property type="match status" value="1"/>
</dbReference>
<dbReference type="InterPro" id="IPR029058">
    <property type="entry name" value="AB_hydrolase_fold"/>
</dbReference>
<evidence type="ECO:0000256" key="1">
    <source>
        <dbReference type="ARBA" id="ARBA00022801"/>
    </source>
</evidence>
<dbReference type="OrthoDB" id="285147at2759"/>
<dbReference type="InterPro" id="IPR050593">
    <property type="entry name" value="LovG"/>
</dbReference>
<dbReference type="Proteomes" id="UP000649617">
    <property type="component" value="Unassembled WGS sequence"/>
</dbReference>
<dbReference type="GO" id="GO:0005634">
    <property type="term" value="C:nucleus"/>
    <property type="evidence" value="ECO:0007669"/>
    <property type="project" value="TreeGrafter"/>
</dbReference>
<reference evidence="3" key="1">
    <citation type="submission" date="2021-02" db="EMBL/GenBank/DDBJ databases">
        <authorList>
            <person name="Dougan E. K."/>
            <person name="Rhodes N."/>
            <person name="Thang M."/>
            <person name="Chan C."/>
        </authorList>
    </citation>
    <scope>NUCLEOTIDE SEQUENCE</scope>
</reference>
<keyword evidence="4" id="KW-1185">Reference proteome</keyword>
<dbReference type="Gene3D" id="3.40.50.1820">
    <property type="entry name" value="alpha/beta hydrolase"/>
    <property type="match status" value="1"/>
</dbReference>
<organism evidence="3 4">
    <name type="scientific">Symbiodinium pilosum</name>
    <name type="common">Dinoflagellate</name>
    <dbReference type="NCBI Taxonomy" id="2952"/>
    <lineage>
        <taxon>Eukaryota</taxon>
        <taxon>Sar</taxon>
        <taxon>Alveolata</taxon>
        <taxon>Dinophyceae</taxon>
        <taxon>Suessiales</taxon>
        <taxon>Symbiodiniaceae</taxon>
        <taxon>Symbiodinium</taxon>
    </lineage>
</organism>
<keyword evidence="1" id="KW-0378">Hydrolase</keyword>
<dbReference type="AlphaFoldDB" id="A0A812Y1W4"/>
<evidence type="ECO:0000313" key="4">
    <source>
        <dbReference type="Proteomes" id="UP000649617"/>
    </source>
</evidence>
<protein>
    <submittedName>
        <fullName evidence="3">Ovca2 protein</fullName>
    </submittedName>
</protein>
<sequence>ALVRPAQSYACVGFEEGIASAREAARAALKDGQQFDGVLSFSQGCAVATCLLREAQLDKGHPLASARLAILVGGFVPRDPDTAARLRGDALKVHSLHVSGANDLLVTKARSESLAELYAVMEFLRALGNSDKSCRHYWRAHRLT</sequence>
<dbReference type="InterPro" id="IPR005645">
    <property type="entry name" value="FSH-like_dom"/>
</dbReference>
<dbReference type="SUPFAM" id="SSF53474">
    <property type="entry name" value="alpha/beta-Hydrolases"/>
    <property type="match status" value="1"/>
</dbReference>
<dbReference type="GO" id="GO:0016787">
    <property type="term" value="F:hydrolase activity"/>
    <property type="evidence" value="ECO:0007669"/>
    <property type="project" value="UniProtKB-KW"/>
</dbReference>
<dbReference type="EMBL" id="CAJNIZ010047115">
    <property type="protein sequence ID" value="CAE7762619.1"/>
    <property type="molecule type" value="Genomic_DNA"/>
</dbReference>
<comment type="caution">
    <text evidence="3">The sequence shown here is derived from an EMBL/GenBank/DDBJ whole genome shotgun (WGS) entry which is preliminary data.</text>
</comment>
<dbReference type="PANTHER" id="PTHR48070:SF6">
    <property type="entry name" value="ESTERASE OVCA2"/>
    <property type="match status" value="1"/>
</dbReference>
<dbReference type="GO" id="GO:0005737">
    <property type="term" value="C:cytoplasm"/>
    <property type="evidence" value="ECO:0007669"/>
    <property type="project" value="TreeGrafter"/>
</dbReference>
<feature type="non-terminal residue" evidence="3">
    <location>
        <position position="1"/>
    </location>
</feature>
<evidence type="ECO:0000313" key="3">
    <source>
        <dbReference type="EMBL" id="CAE7762619.1"/>
    </source>
</evidence>